<dbReference type="InterPro" id="IPR041698">
    <property type="entry name" value="Methyltransf_25"/>
</dbReference>
<evidence type="ECO:0000313" key="5">
    <source>
        <dbReference type="EMBL" id="AXH92090.1"/>
    </source>
</evidence>
<reference evidence="5 7" key="1">
    <citation type="submission" date="2018-07" db="EMBL/GenBank/DDBJ databases">
        <authorList>
            <person name="Ye Y."/>
        </authorList>
    </citation>
    <scope>NUCLEOTIDE SEQUENCE [LARGE SCALE GENOMIC DNA]</scope>
    <source>
        <strain evidence="5">110B</strain>
        <strain evidence="7">H14(2018)</strain>
    </source>
</reference>
<keyword evidence="5" id="KW-0489">Methyltransferase</keyword>
<dbReference type="GO" id="GO:0032259">
    <property type="term" value="P:methylation"/>
    <property type="evidence" value="ECO:0007669"/>
    <property type="project" value="UniProtKB-KW"/>
</dbReference>
<dbReference type="EMBL" id="CP031263">
    <property type="protein sequence ID" value="AXH92090.1"/>
    <property type="molecule type" value="Genomic_DNA"/>
</dbReference>
<dbReference type="Gene3D" id="3.40.50.150">
    <property type="entry name" value="Vaccinia Virus protein VP39"/>
    <property type="match status" value="1"/>
</dbReference>
<protein>
    <submittedName>
        <fullName evidence="5">Class I SAM-dependent methyltransferase</fullName>
    </submittedName>
</protein>
<evidence type="ECO:0000256" key="2">
    <source>
        <dbReference type="ARBA" id="ARBA00022691"/>
    </source>
</evidence>
<dbReference type="RefSeq" id="WP_013477250.1">
    <property type="nucleotide sequence ID" value="NZ_CBDRIO010000026.1"/>
</dbReference>
<dbReference type="GO" id="GO:0008168">
    <property type="term" value="F:methyltransferase activity"/>
    <property type="evidence" value="ECO:0007669"/>
    <property type="project" value="UniProtKB-KW"/>
</dbReference>
<organism evidence="5 7">
    <name type="scientific">Micromonospora aurantiaca</name>
    <name type="common">nom. illeg.</name>
    <dbReference type="NCBI Taxonomy" id="47850"/>
    <lineage>
        <taxon>Bacteria</taxon>
        <taxon>Bacillati</taxon>
        <taxon>Actinomycetota</taxon>
        <taxon>Actinomycetes</taxon>
        <taxon>Micromonosporales</taxon>
        <taxon>Micromonosporaceae</taxon>
        <taxon>Micromonospora</taxon>
    </lineage>
</organism>
<feature type="region of interest" description="Disordered" evidence="3">
    <location>
        <begin position="1"/>
        <end position="22"/>
    </location>
</feature>
<keyword evidence="1 5" id="KW-0808">Transferase</keyword>
<evidence type="ECO:0000256" key="3">
    <source>
        <dbReference type="SAM" id="MobiDB-lite"/>
    </source>
</evidence>
<proteinExistence type="predicted"/>
<evidence type="ECO:0000313" key="7">
    <source>
        <dbReference type="Proteomes" id="UP000253958"/>
    </source>
</evidence>
<dbReference type="Pfam" id="PF13649">
    <property type="entry name" value="Methyltransf_25"/>
    <property type="match status" value="1"/>
</dbReference>
<dbReference type="InterPro" id="IPR029063">
    <property type="entry name" value="SAM-dependent_MTases_sf"/>
</dbReference>
<keyword evidence="8" id="KW-1185">Reference proteome</keyword>
<gene>
    <name evidence="5" type="ORF">DVH21_20410</name>
    <name evidence="6" type="ORF">F6X54_16770</name>
</gene>
<dbReference type="EMBL" id="WAAR01000070">
    <property type="protein sequence ID" value="KAB1111340.1"/>
    <property type="molecule type" value="Genomic_DNA"/>
</dbReference>
<reference evidence="6 8" key="3">
    <citation type="submission" date="2019-09" db="EMBL/GenBank/DDBJ databases">
        <title>High taxonomic diversity of Micromonospora strains isolated from Medicago sativa nodules in different geographical locations.</title>
        <authorList>
            <person name="Martinez-Hidalgo P."/>
            <person name="Flores-Felix J.D."/>
            <person name="Velazquez E."/>
            <person name="Brau L."/>
            <person name="Trujillo M.E."/>
            <person name="Martinez-Molina E."/>
        </authorList>
    </citation>
    <scope>NUCLEOTIDE SEQUENCE [LARGE SCALE GENOMIC DNA]</scope>
    <source>
        <strain evidence="6 8">ALFB5</strain>
    </source>
</reference>
<reference evidence="5 7" key="2">
    <citation type="submission" date="2018-08" db="EMBL/GenBank/DDBJ databases">
        <title>Streptomyces kandeliansis sp. nov., an endophytic bacterium isolated from mangrove plant.</title>
        <authorList>
            <person name="Wang R."/>
        </authorList>
    </citation>
    <scope>NUCLEOTIDE SEQUENCE [LARGE SCALE GENOMIC DNA]</scope>
    <source>
        <strain evidence="5">110B</strain>
        <strain evidence="7">H14(2018)</strain>
    </source>
</reference>
<dbReference type="Proteomes" id="UP000471364">
    <property type="component" value="Unassembled WGS sequence"/>
</dbReference>
<evidence type="ECO:0000313" key="6">
    <source>
        <dbReference type="EMBL" id="KAB1111340.1"/>
    </source>
</evidence>
<keyword evidence="2" id="KW-0949">S-adenosyl-L-methionine</keyword>
<dbReference type="Proteomes" id="UP000253958">
    <property type="component" value="Chromosome"/>
</dbReference>
<name>A0A3M9KWL0_9ACTN</name>
<evidence type="ECO:0000256" key="1">
    <source>
        <dbReference type="ARBA" id="ARBA00022679"/>
    </source>
</evidence>
<dbReference type="SUPFAM" id="SSF53335">
    <property type="entry name" value="S-adenosyl-L-methionine-dependent methyltransferases"/>
    <property type="match status" value="1"/>
</dbReference>
<dbReference type="CDD" id="cd02440">
    <property type="entry name" value="AdoMet_MTases"/>
    <property type="match status" value="1"/>
</dbReference>
<feature type="domain" description="Methyltransferase" evidence="4">
    <location>
        <begin position="70"/>
        <end position="164"/>
    </location>
</feature>
<accession>A0A3M9KWL0</accession>
<dbReference type="AlphaFoldDB" id="A0A3M9KWL0"/>
<evidence type="ECO:0000259" key="4">
    <source>
        <dbReference type="Pfam" id="PF13649"/>
    </source>
</evidence>
<dbReference type="PANTHER" id="PTHR43675">
    <property type="entry name" value="ARSENITE METHYLTRANSFERASE"/>
    <property type="match status" value="1"/>
</dbReference>
<sequence>MTGAPPGASRENAAPDEDDKNRIYDTVTGPLWRTTVYEPVHGGWEFTNIAGARLLDDVAATFRVGPLTHVLELCSGTGAVARYLNQRTGCAVTGVELNAAQLACARRARAEAGPGMARVSFVEGDVTRWQPDRLYDLALVVDSLSLLSDPVAALRNARRALCSAGWLVFADTLAGPEMTAATQRRAWDLDGLRPLPGGSRSDDLFTAAGLVDVHLVDATDTAVACFQTIADATTERAGELAAVVTAEELAEWRTATDFYLDAYRSGQLTYWHGLARRPRRATARQAA</sequence>
<dbReference type="PANTHER" id="PTHR43675:SF8">
    <property type="entry name" value="ARSENITE METHYLTRANSFERASE"/>
    <property type="match status" value="1"/>
</dbReference>
<dbReference type="InterPro" id="IPR026669">
    <property type="entry name" value="Arsenite_MeTrfase-like"/>
</dbReference>
<evidence type="ECO:0000313" key="8">
    <source>
        <dbReference type="Proteomes" id="UP000471364"/>
    </source>
</evidence>